<accession>A0A2S2DX50</accession>
<gene>
    <name evidence="2 3" type="primary">bioD</name>
    <name evidence="3" type="ORF">HME7025_02146</name>
</gene>
<dbReference type="EC" id="6.3.3.3" evidence="2"/>
<organism evidence="3 4">
    <name type="scientific">Aquirufa nivalisilvae</name>
    <dbReference type="NCBI Taxonomy" id="2516557"/>
    <lineage>
        <taxon>Bacteria</taxon>
        <taxon>Pseudomonadati</taxon>
        <taxon>Bacteroidota</taxon>
        <taxon>Cytophagia</taxon>
        <taxon>Cytophagales</taxon>
        <taxon>Flectobacillaceae</taxon>
        <taxon>Aquirufa</taxon>
    </lineage>
</organism>
<dbReference type="GO" id="GO:0004141">
    <property type="term" value="F:dethiobiotin synthase activity"/>
    <property type="evidence" value="ECO:0007669"/>
    <property type="project" value="UniProtKB-UniRule"/>
</dbReference>
<protein>
    <recommendedName>
        <fullName evidence="2">ATP-dependent dethiobiotin synthetase BioD</fullName>
        <ecNumber evidence="2">6.3.3.3</ecNumber>
    </recommendedName>
    <alternativeName>
        <fullName evidence="2">DTB synthetase</fullName>
        <shortName evidence="2">DTBS</shortName>
    </alternativeName>
    <alternativeName>
        <fullName evidence="2">Dethiobiotin synthase</fullName>
    </alternativeName>
</protein>
<dbReference type="PIRSF" id="PIRSF006755">
    <property type="entry name" value="DTB_synth"/>
    <property type="match status" value="1"/>
</dbReference>
<feature type="active site" evidence="2">
    <location>
        <position position="33"/>
    </location>
</feature>
<dbReference type="GO" id="GO:0000287">
    <property type="term" value="F:magnesium ion binding"/>
    <property type="evidence" value="ECO:0007669"/>
    <property type="project" value="UniProtKB-UniRule"/>
</dbReference>
<comment type="caution">
    <text evidence="2">Lacks conserved residue(s) required for the propagation of feature annotation.</text>
</comment>
<dbReference type="AlphaFoldDB" id="A0A2S2DX50"/>
<keyword evidence="2" id="KW-0547">Nucleotide-binding</keyword>
<dbReference type="GO" id="GO:0009102">
    <property type="term" value="P:biotin biosynthetic process"/>
    <property type="evidence" value="ECO:0007669"/>
    <property type="project" value="UniProtKB-UniRule"/>
</dbReference>
<evidence type="ECO:0000313" key="4">
    <source>
        <dbReference type="Proteomes" id="UP000245468"/>
    </source>
</evidence>
<keyword evidence="2" id="KW-0460">Magnesium</keyword>
<reference evidence="4" key="1">
    <citation type="submission" date="2018-05" db="EMBL/GenBank/DDBJ databases">
        <title>Pseudarcicella sp. HME7025 Genome sequencing and assembly.</title>
        <authorList>
            <person name="Kim H."/>
            <person name="Kang H."/>
            <person name="Joh K."/>
        </authorList>
    </citation>
    <scope>NUCLEOTIDE SEQUENCE [LARGE SCALE GENOMIC DNA]</scope>
    <source>
        <strain evidence="4">HME7025</strain>
    </source>
</reference>
<keyword evidence="2" id="KW-0067">ATP-binding</keyword>
<proteinExistence type="inferred from homology"/>
<feature type="binding site" evidence="2">
    <location>
        <position position="44"/>
    </location>
    <ligand>
        <name>Mg(2+)</name>
        <dbReference type="ChEBI" id="CHEBI:18420"/>
    </ligand>
</feature>
<feature type="binding site" evidence="2">
    <location>
        <position position="184"/>
    </location>
    <ligand>
        <name>ATP</name>
        <dbReference type="ChEBI" id="CHEBI:30616"/>
    </ligand>
</feature>
<evidence type="ECO:0000256" key="1">
    <source>
        <dbReference type="ARBA" id="ARBA00022756"/>
    </source>
</evidence>
<keyword evidence="4" id="KW-1185">Reference proteome</keyword>
<feature type="binding site" evidence="2">
    <location>
        <begin position="13"/>
        <end position="18"/>
    </location>
    <ligand>
        <name>ATP</name>
        <dbReference type="ChEBI" id="CHEBI:30616"/>
    </ligand>
</feature>
<dbReference type="SUPFAM" id="SSF52540">
    <property type="entry name" value="P-loop containing nucleoside triphosphate hydrolases"/>
    <property type="match status" value="1"/>
</dbReference>
<dbReference type="PANTHER" id="PTHR43210">
    <property type="entry name" value="DETHIOBIOTIN SYNTHETASE"/>
    <property type="match status" value="1"/>
</dbReference>
<dbReference type="GO" id="GO:0005524">
    <property type="term" value="F:ATP binding"/>
    <property type="evidence" value="ECO:0007669"/>
    <property type="project" value="UniProtKB-UniRule"/>
</dbReference>
<dbReference type="OrthoDB" id="9802097at2"/>
<dbReference type="PANTHER" id="PTHR43210:SF5">
    <property type="entry name" value="DETHIOBIOTIN SYNTHETASE"/>
    <property type="match status" value="1"/>
</dbReference>
<dbReference type="InterPro" id="IPR027417">
    <property type="entry name" value="P-loop_NTPase"/>
</dbReference>
<comment type="similarity">
    <text evidence="2">Belongs to the dethiobiotin synthetase family.</text>
</comment>
<dbReference type="EMBL" id="CP029346">
    <property type="protein sequence ID" value="AWL09994.1"/>
    <property type="molecule type" value="Genomic_DNA"/>
</dbReference>
<sequence>MSQTIIVAGIGTEIGKTVVSAILTKALKADYWKPIQSGDLDQGDAYWIQQWVKHPNLTIWPSTYRLSQPLSPHTAAELDGISIELNQFQKPASSQPLVIELAGGLMVPINDQQTNIDLIQSLDAPVILVSKNYLGSINHTLLSFEMLQQRGISILGIVFNGPENPSGEKFILNYTQLPLLLRVNEEQKIDDSIIDHYAQQFHL</sequence>
<evidence type="ECO:0000313" key="3">
    <source>
        <dbReference type="EMBL" id="AWL09994.1"/>
    </source>
</evidence>
<dbReference type="InterPro" id="IPR004472">
    <property type="entry name" value="DTB_synth_BioD"/>
</dbReference>
<dbReference type="Gene3D" id="3.40.50.300">
    <property type="entry name" value="P-loop containing nucleotide triphosphate hydrolases"/>
    <property type="match status" value="1"/>
</dbReference>
<feature type="binding site" evidence="2">
    <location>
        <position position="44"/>
    </location>
    <ligand>
        <name>ATP</name>
        <dbReference type="ChEBI" id="CHEBI:30616"/>
    </ligand>
</feature>
<dbReference type="UniPathway" id="UPA00078">
    <property type="reaction ID" value="UER00161"/>
</dbReference>
<feature type="binding site" evidence="2">
    <location>
        <begin position="100"/>
        <end position="103"/>
    </location>
    <ligand>
        <name>ATP</name>
        <dbReference type="ChEBI" id="CHEBI:30616"/>
    </ligand>
</feature>
<dbReference type="KEGG" id="psez:HME7025_02146"/>
<feature type="binding site" evidence="2">
    <location>
        <position position="37"/>
    </location>
    <ligand>
        <name>substrate</name>
    </ligand>
</feature>
<feature type="binding site" evidence="2">
    <location>
        <position position="100"/>
    </location>
    <ligand>
        <name>Mg(2+)</name>
        <dbReference type="ChEBI" id="CHEBI:18420"/>
    </ligand>
</feature>
<dbReference type="RefSeq" id="WP_109323902.1">
    <property type="nucleotide sequence ID" value="NZ_CP029346.1"/>
</dbReference>
<dbReference type="NCBIfam" id="TIGR00347">
    <property type="entry name" value="bioD"/>
    <property type="match status" value="1"/>
</dbReference>
<comment type="subcellular location">
    <subcellularLocation>
        <location evidence="2">Cytoplasm</location>
    </subcellularLocation>
</comment>
<dbReference type="CDD" id="cd03109">
    <property type="entry name" value="DTBS"/>
    <property type="match status" value="1"/>
</dbReference>
<feature type="binding site" evidence="2">
    <location>
        <position position="17"/>
    </location>
    <ligand>
        <name>Mg(2+)</name>
        <dbReference type="ChEBI" id="CHEBI:18420"/>
    </ligand>
</feature>
<comment type="function">
    <text evidence="2">Catalyzes a mechanistically unusual reaction, the ATP-dependent insertion of CO2 between the N7 and N8 nitrogen atoms of 7,8-diaminopelargonic acid (DAPA, also called 7,8-diammoniononanoate) to form a ureido ring.</text>
</comment>
<name>A0A2S2DX50_9BACT</name>
<dbReference type="Proteomes" id="UP000245468">
    <property type="component" value="Chromosome"/>
</dbReference>
<keyword evidence="2" id="KW-0963">Cytoplasm</keyword>
<keyword evidence="2 3" id="KW-0436">Ligase</keyword>
<keyword evidence="2" id="KW-0479">Metal-binding</keyword>
<dbReference type="HAMAP" id="MF_00336">
    <property type="entry name" value="BioD"/>
    <property type="match status" value="1"/>
</dbReference>
<dbReference type="GO" id="GO:0005829">
    <property type="term" value="C:cytosol"/>
    <property type="evidence" value="ECO:0007669"/>
    <property type="project" value="TreeGrafter"/>
</dbReference>
<comment type="catalytic activity">
    <reaction evidence="2">
        <text>(7R,8S)-7,8-diammoniononanoate + CO2 + ATP = (4R,5S)-dethiobiotin + ADP + phosphate + 3 H(+)</text>
        <dbReference type="Rhea" id="RHEA:15805"/>
        <dbReference type="ChEBI" id="CHEBI:15378"/>
        <dbReference type="ChEBI" id="CHEBI:16526"/>
        <dbReference type="ChEBI" id="CHEBI:30616"/>
        <dbReference type="ChEBI" id="CHEBI:43474"/>
        <dbReference type="ChEBI" id="CHEBI:149469"/>
        <dbReference type="ChEBI" id="CHEBI:149473"/>
        <dbReference type="ChEBI" id="CHEBI:456216"/>
        <dbReference type="EC" id="6.3.3.3"/>
    </reaction>
</comment>
<keyword evidence="1 2" id="KW-0093">Biotin biosynthesis</keyword>
<comment type="cofactor">
    <cofactor evidence="2">
        <name>Mg(2+)</name>
        <dbReference type="ChEBI" id="CHEBI:18420"/>
    </cofactor>
</comment>
<comment type="subunit">
    <text evidence="2">Homodimer.</text>
</comment>
<dbReference type="Pfam" id="PF13500">
    <property type="entry name" value="AAA_26"/>
    <property type="match status" value="1"/>
</dbReference>
<evidence type="ECO:0000256" key="2">
    <source>
        <dbReference type="HAMAP-Rule" id="MF_00336"/>
    </source>
</evidence>
<comment type="pathway">
    <text evidence="2">Cofactor biosynthesis; biotin biosynthesis; biotin from 7,8-diaminononanoate: step 1/2.</text>
</comment>